<dbReference type="EnsemblPlants" id="Zm00001eb003270_T001">
    <property type="protein sequence ID" value="Zm00001eb003270_P001"/>
    <property type="gene ID" value="Zm00001eb003270"/>
</dbReference>
<reference evidence="2" key="2">
    <citation type="submission" date="2019-07" db="EMBL/GenBank/DDBJ databases">
        <authorList>
            <person name="Seetharam A."/>
            <person name="Woodhouse M."/>
            <person name="Cannon E."/>
        </authorList>
    </citation>
    <scope>NUCLEOTIDE SEQUENCE [LARGE SCALE GENOMIC DNA]</scope>
    <source>
        <strain evidence="2">cv. B73</strain>
    </source>
</reference>
<evidence type="ECO:0000313" key="3">
    <source>
        <dbReference type="Proteomes" id="UP000007305"/>
    </source>
</evidence>
<evidence type="ECO:0000313" key="2">
    <source>
        <dbReference type="EnsemblPlants" id="Zm00001eb003270_P001"/>
    </source>
</evidence>
<dbReference type="InParanoid" id="A0A804LDD3"/>
<protein>
    <submittedName>
        <fullName evidence="2">Uncharacterized protein</fullName>
    </submittedName>
</protein>
<evidence type="ECO:0000256" key="1">
    <source>
        <dbReference type="SAM" id="SignalP"/>
    </source>
</evidence>
<dbReference type="Proteomes" id="UP000007305">
    <property type="component" value="Chromosome 1"/>
</dbReference>
<keyword evidence="3" id="KW-1185">Reference proteome</keyword>
<feature type="chain" id="PRO_5032476569" evidence="1">
    <location>
        <begin position="21"/>
        <end position="172"/>
    </location>
</feature>
<dbReference type="AlphaFoldDB" id="A0A804LDD3"/>
<dbReference type="Gramene" id="Zm00001eb003270_T001">
    <property type="protein sequence ID" value="Zm00001eb003270_P001"/>
    <property type="gene ID" value="Zm00001eb003270"/>
</dbReference>
<reference evidence="3" key="1">
    <citation type="submission" date="2015-12" db="EMBL/GenBank/DDBJ databases">
        <title>Update maize B73 reference genome by single molecule sequencing technologies.</title>
        <authorList>
            <consortium name="Maize Genome Sequencing Project"/>
            <person name="Ware D."/>
        </authorList>
    </citation>
    <scope>NUCLEOTIDE SEQUENCE [LARGE SCALE GENOMIC DNA]</scope>
    <source>
        <strain evidence="3">cv. B73</strain>
    </source>
</reference>
<proteinExistence type="predicted"/>
<reference evidence="2" key="3">
    <citation type="submission" date="2021-05" db="UniProtKB">
        <authorList>
            <consortium name="EnsemblPlants"/>
        </authorList>
    </citation>
    <scope>IDENTIFICATION</scope>
    <source>
        <strain evidence="2">cv. B73</strain>
    </source>
</reference>
<feature type="signal peptide" evidence="1">
    <location>
        <begin position="1"/>
        <end position="20"/>
    </location>
</feature>
<organism evidence="2 3">
    <name type="scientific">Zea mays</name>
    <name type="common">Maize</name>
    <dbReference type="NCBI Taxonomy" id="4577"/>
    <lineage>
        <taxon>Eukaryota</taxon>
        <taxon>Viridiplantae</taxon>
        <taxon>Streptophyta</taxon>
        <taxon>Embryophyta</taxon>
        <taxon>Tracheophyta</taxon>
        <taxon>Spermatophyta</taxon>
        <taxon>Magnoliopsida</taxon>
        <taxon>Liliopsida</taxon>
        <taxon>Poales</taxon>
        <taxon>Poaceae</taxon>
        <taxon>PACMAD clade</taxon>
        <taxon>Panicoideae</taxon>
        <taxon>Andropogonodae</taxon>
        <taxon>Andropogoneae</taxon>
        <taxon>Tripsacinae</taxon>
        <taxon>Zea</taxon>
    </lineage>
</organism>
<accession>A0A804LDD3</accession>
<name>A0A804LDD3_MAIZE</name>
<keyword evidence="1" id="KW-0732">Signal</keyword>
<sequence>MLSSFCISVLLLMLVMLADCYSDYRIRQLGICYDQGHWMRLGRHIWLYNIISFFPPDIIQFLIRYALSRRAWNLVLEQREATTMNPSLRKMECQECFYTTTKDNPPMTFAVAACETQDLNVTVLQVFDKEPDPSHDIMEFSYNVSTTTIDTNSSDGGCWQQHLRIKVPRQRW</sequence>